<reference evidence="1 2" key="1">
    <citation type="journal article" date="2014" name="Nat. Genet.">
        <title>Genome and transcriptome of the porcine whipworm Trichuris suis.</title>
        <authorList>
            <person name="Jex A.R."/>
            <person name="Nejsum P."/>
            <person name="Schwarz E.M."/>
            <person name="Hu L."/>
            <person name="Young N.D."/>
            <person name="Hall R.S."/>
            <person name="Korhonen P.K."/>
            <person name="Liao S."/>
            <person name="Thamsborg S."/>
            <person name="Xia J."/>
            <person name="Xu P."/>
            <person name="Wang S."/>
            <person name="Scheerlinck J.P."/>
            <person name="Hofmann A."/>
            <person name="Sternberg P.W."/>
            <person name="Wang J."/>
            <person name="Gasser R.B."/>
        </authorList>
    </citation>
    <scope>NUCLEOTIDE SEQUENCE [LARGE SCALE GENOMIC DNA]</scope>
    <source>
        <strain evidence="1">DCEP-RM93M</strain>
    </source>
</reference>
<dbReference type="Gene3D" id="3.30.70.270">
    <property type="match status" value="1"/>
</dbReference>
<dbReference type="AlphaFoldDB" id="A0A085LWE8"/>
<protein>
    <submittedName>
        <fullName evidence="1">Uncharacterized protein</fullName>
    </submittedName>
</protein>
<dbReference type="Proteomes" id="UP000030764">
    <property type="component" value="Unassembled WGS sequence"/>
</dbReference>
<keyword evidence="2" id="KW-1185">Reference proteome</keyword>
<sequence length="99" mass="11809">MINFYLRFIPACAGIVQPLHRMLTDQRKLKELNWPLTKRRHFADARRLLLMPPCFFIRFQTLKLPSWWMPLTQRWEPLYSRELAVIGGPVLFLQSPQTG</sequence>
<gene>
    <name evidence="1" type="ORF">M513_09846</name>
</gene>
<evidence type="ECO:0000313" key="2">
    <source>
        <dbReference type="Proteomes" id="UP000030764"/>
    </source>
</evidence>
<evidence type="ECO:0000313" key="1">
    <source>
        <dbReference type="EMBL" id="KFD49294.1"/>
    </source>
</evidence>
<organism evidence="1 2">
    <name type="scientific">Trichuris suis</name>
    <name type="common">pig whipworm</name>
    <dbReference type="NCBI Taxonomy" id="68888"/>
    <lineage>
        <taxon>Eukaryota</taxon>
        <taxon>Metazoa</taxon>
        <taxon>Ecdysozoa</taxon>
        <taxon>Nematoda</taxon>
        <taxon>Enoplea</taxon>
        <taxon>Dorylaimia</taxon>
        <taxon>Trichinellida</taxon>
        <taxon>Trichuridae</taxon>
        <taxon>Trichuris</taxon>
    </lineage>
</organism>
<name>A0A085LWE8_9BILA</name>
<accession>A0A085LWE8</accession>
<dbReference type="EMBL" id="KL363274">
    <property type="protein sequence ID" value="KFD49294.1"/>
    <property type="molecule type" value="Genomic_DNA"/>
</dbReference>
<proteinExistence type="predicted"/>
<dbReference type="InterPro" id="IPR043128">
    <property type="entry name" value="Rev_trsase/Diguanyl_cyclase"/>
</dbReference>